<gene>
    <name evidence="16" type="ORF">BCR35DRAFT_264403</name>
</gene>
<dbReference type="GO" id="GO:0000439">
    <property type="term" value="C:transcription factor TFIIH core complex"/>
    <property type="evidence" value="ECO:0007669"/>
    <property type="project" value="UniProtKB-UniRule"/>
</dbReference>
<dbReference type="Pfam" id="PF03850">
    <property type="entry name" value="Tfb4"/>
    <property type="match status" value="1"/>
</dbReference>
<evidence type="ECO:0000256" key="2">
    <source>
        <dbReference type="ARBA" id="ARBA00004123"/>
    </source>
</evidence>
<proteinExistence type="inferred from homology"/>
<feature type="non-terminal residue" evidence="16">
    <location>
        <position position="1"/>
    </location>
</feature>
<dbReference type="GO" id="GO:0006289">
    <property type="term" value="P:nucleotide-excision repair"/>
    <property type="evidence" value="ECO:0007669"/>
    <property type="project" value="UniProtKB-UniRule"/>
</dbReference>
<dbReference type="STRING" id="106004.A0A1Y2FPL8"/>
<evidence type="ECO:0000256" key="5">
    <source>
        <dbReference type="ARBA" id="ARBA00022723"/>
    </source>
</evidence>
<name>A0A1Y2FPL8_9BASI</name>
<evidence type="ECO:0000313" key="17">
    <source>
        <dbReference type="Proteomes" id="UP000193467"/>
    </source>
</evidence>
<keyword evidence="8 14" id="KW-0862">Zinc</keyword>
<evidence type="ECO:0000256" key="10">
    <source>
        <dbReference type="ARBA" id="ARBA00023163"/>
    </source>
</evidence>
<dbReference type="GO" id="GO:0006355">
    <property type="term" value="P:regulation of DNA-templated transcription"/>
    <property type="evidence" value="ECO:0007669"/>
    <property type="project" value="InterPro"/>
</dbReference>
<comment type="function">
    <text evidence="1 14">Component of the general transcription and DNA repair factor IIH (TFIIH) core complex, which is involved in general and transcription-coupled nucleotide excision repair (NER) of damaged DNA and, when complexed to TFIIK, in RNA transcription by RNA polymerase II. In NER, TFIIH acts by opening DNA around the lesion to allow the excision of the damaged oligonucleotide and its replacement by a new DNA fragment. In transcription, TFIIH has an essential role in transcription initiation. When the pre-initiation complex (PIC) has been established, TFIIH is required for promoter opening and promoter escape. Phosphorylation of the C-terminal tail (CTD) of the largest subunit of RNA polymerase II by the kinase module TFIIK controls the initiation of transcription.</text>
</comment>
<dbReference type="InParanoid" id="A0A1Y2FPL8"/>
<comment type="subcellular location">
    <subcellularLocation>
        <location evidence="2 14">Nucleus</location>
    </subcellularLocation>
</comment>
<feature type="region of interest" description="Disordered" evidence="15">
    <location>
        <begin position="289"/>
        <end position="326"/>
    </location>
</feature>
<keyword evidence="7 14" id="KW-0863">Zinc-finger</keyword>
<evidence type="ECO:0000256" key="12">
    <source>
        <dbReference type="ARBA" id="ARBA00023242"/>
    </source>
</evidence>
<dbReference type="OrthoDB" id="17307at2759"/>
<feature type="compositionally biased region" description="Low complexity" evidence="15">
    <location>
        <begin position="308"/>
        <end position="318"/>
    </location>
</feature>
<accession>A0A1Y2FPL8</accession>
<feature type="region of interest" description="Disordered" evidence="15">
    <location>
        <begin position="1"/>
        <end position="23"/>
    </location>
</feature>
<keyword evidence="12 14" id="KW-0539">Nucleus</keyword>
<dbReference type="GO" id="GO:0008270">
    <property type="term" value="F:zinc ion binding"/>
    <property type="evidence" value="ECO:0007669"/>
    <property type="project" value="UniProtKB-KW"/>
</dbReference>
<keyword evidence="10 14" id="KW-0804">Transcription</keyword>
<evidence type="ECO:0000256" key="15">
    <source>
        <dbReference type="SAM" id="MobiDB-lite"/>
    </source>
</evidence>
<sequence>LDLNPLAWSLSGESSPEDPPADSLTLQQALDQILIFCNAHLSLRHENQVAVFAAGLGKSRQLFSSTLTPSSASTSSGVRDSNTYQQFRVVDERIAEGVREVIAELQDEDASAGTVGLVGALSMALCHINRLNSSSSLVPNLSKPKPRIAIMSVTEDASAQYVPIMNCIFTAQKNNIPIDVCKIFGPDAVFLQQACHLTSGSYFKIQRRAGLLQYLIMAFLPGPSARKHLTQPTQDQVDLRAACFCHRKIVDIGYVCSVCLSIFCSPLPVCSTCRTKFPMATLKRLGFGAKPPGASNGAPRPKKRKIVGGNPASGTGTPTPGPATPA</sequence>
<evidence type="ECO:0000256" key="14">
    <source>
        <dbReference type="RuleBase" id="RU368090"/>
    </source>
</evidence>
<dbReference type="EMBL" id="MCGR01000015">
    <property type="protein sequence ID" value="ORY85940.1"/>
    <property type="molecule type" value="Genomic_DNA"/>
</dbReference>
<dbReference type="Proteomes" id="UP000193467">
    <property type="component" value="Unassembled WGS sequence"/>
</dbReference>
<dbReference type="PANTHER" id="PTHR12831:SF0">
    <property type="entry name" value="GENERAL TRANSCRIPTION FACTOR IIH SUBUNIT 3"/>
    <property type="match status" value="1"/>
</dbReference>
<organism evidence="16 17">
    <name type="scientific">Leucosporidium creatinivorum</name>
    <dbReference type="NCBI Taxonomy" id="106004"/>
    <lineage>
        <taxon>Eukaryota</taxon>
        <taxon>Fungi</taxon>
        <taxon>Dikarya</taxon>
        <taxon>Basidiomycota</taxon>
        <taxon>Pucciniomycotina</taxon>
        <taxon>Microbotryomycetes</taxon>
        <taxon>Leucosporidiales</taxon>
        <taxon>Leucosporidium</taxon>
    </lineage>
</organism>
<evidence type="ECO:0000256" key="4">
    <source>
        <dbReference type="ARBA" id="ARBA00021280"/>
    </source>
</evidence>
<evidence type="ECO:0000256" key="11">
    <source>
        <dbReference type="ARBA" id="ARBA00023204"/>
    </source>
</evidence>
<evidence type="ECO:0000256" key="7">
    <source>
        <dbReference type="ARBA" id="ARBA00022771"/>
    </source>
</evidence>
<evidence type="ECO:0000256" key="13">
    <source>
        <dbReference type="ARBA" id="ARBA00033341"/>
    </source>
</evidence>
<evidence type="ECO:0000256" key="9">
    <source>
        <dbReference type="ARBA" id="ARBA00023015"/>
    </source>
</evidence>
<evidence type="ECO:0000256" key="1">
    <source>
        <dbReference type="ARBA" id="ARBA00002817"/>
    </source>
</evidence>
<comment type="caution">
    <text evidence="16">The sequence shown here is derived from an EMBL/GenBank/DDBJ whole genome shotgun (WGS) entry which is preliminary data.</text>
</comment>
<evidence type="ECO:0000256" key="8">
    <source>
        <dbReference type="ARBA" id="ARBA00022833"/>
    </source>
</evidence>
<dbReference type="Gene3D" id="3.40.50.410">
    <property type="entry name" value="von Willebrand factor, type A domain"/>
    <property type="match status" value="1"/>
</dbReference>
<dbReference type="GO" id="GO:0005675">
    <property type="term" value="C:transcription factor TFIIH holo complex"/>
    <property type="evidence" value="ECO:0007669"/>
    <property type="project" value="UniProtKB-UniRule"/>
</dbReference>
<dbReference type="FunCoup" id="A0A1Y2FPL8">
    <property type="interactions" value="772"/>
</dbReference>
<dbReference type="PANTHER" id="PTHR12831">
    <property type="entry name" value="TRANSCRIPTION INITIATION FACTOR IIH TFIIH , POLYPEPTIDE 3-RELATED"/>
    <property type="match status" value="1"/>
</dbReference>
<dbReference type="AlphaFoldDB" id="A0A1Y2FPL8"/>
<reference evidence="16 17" key="1">
    <citation type="submission" date="2016-07" db="EMBL/GenBank/DDBJ databases">
        <title>Pervasive Adenine N6-methylation of Active Genes in Fungi.</title>
        <authorList>
            <consortium name="DOE Joint Genome Institute"/>
            <person name="Mondo S.J."/>
            <person name="Dannebaum R.O."/>
            <person name="Kuo R.C."/>
            <person name="Labutti K."/>
            <person name="Haridas S."/>
            <person name="Kuo A."/>
            <person name="Salamov A."/>
            <person name="Ahrendt S.R."/>
            <person name="Lipzen A."/>
            <person name="Sullivan W."/>
            <person name="Andreopoulos W.B."/>
            <person name="Clum A."/>
            <person name="Lindquist E."/>
            <person name="Daum C."/>
            <person name="Ramamoorthy G.K."/>
            <person name="Gryganskyi A."/>
            <person name="Culley D."/>
            <person name="Magnuson J.K."/>
            <person name="James T.Y."/>
            <person name="O'Malley M.A."/>
            <person name="Stajich J.E."/>
            <person name="Spatafora J.W."/>
            <person name="Visel A."/>
            <person name="Grigoriev I.V."/>
        </authorList>
    </citation>
    <scope>NUCLEOTIDE SEQUENCE [LARGE SCALE GENOMIC DNA]</scope>
    <source>
        <strain evidence="16 17">62-1032</strain>
    </source>
</reference>
<keyword evidence="11 14" id="KW-0234">DNA repair</keyword>
<keyword evidence="9 14" id="KW-0805">Transcription regulation</keyword>
<keyword evidence="5 14" id="KW-0479">Metal-binding</keyword>
<evidence type="ECO:0000313" key="16">
    <source>
        <dbReference type="EMBL" id="ORY85940.1"/>
    </source>
</evidence>
<dbReference type="InterPro" id="IPR036465">
    <property type="entry name" value="vWFA_dom_sf"/>
</dbReference>
<dbReference type="InterPro" id="IPR004600">
    <property type="entry name" value="TFIIH_Tfb4/GTF2H3"/>
</dbReference>
<keyword evidence="6 14" id="KW-0227">DNA damage</keyword>
<comment type="similarity">
    <text evidence="3 14">Belongs to the TFB4 family.</text>
</comment>
<protein>
    <recommendedName>
        <fullName evidence="4 14">General transcription and DNA repair factor IIH subunit TFB4</fullName>
        <shortName evidence="14">TFIIH subunit TFB4</shortName>
    </recommendedName>
    <alternativeName>
        <fullName evidence="13 14">RNA polymerase II transcription factor B subunit 4</fullName>
    </alternativeName>
</protein>
<comment type="subunit">
    <text evidence="14">Component of the 7-subunit TFIIH core complex composed of XPB/SSL2, XPD/RAD3, SSL1, TFB1, TFB2, TFB4 and TFB5, which is active in NER. The core complex associates with the 3-subunit CTD-kinase module TFIIK composed of CCL1, KIN28 and TFB3 to form the 10-subunit holoenzyme (holo-TFIIH) active in transcription.</text>
</comment>
<keyword evidence="17" id="KW-1185">Reference proteome</keyword>
<evidence type="ECO:0000256" key="3">
    <source>
        <dbReference type="ARBA" id="ARBA00005273"/>
    </source>
</evidence>
<evidence type="ECO:0000256" key="6">
    <source>
        <dbReference type="ARBA" id="ARBA00022763"/>
    </source>
</evidence>